<comment type="caution">
    <text evidence="1">The sequence shown here is derived from an EMBL/GenBank/DDBJ whole genome shotgun (WGS) entry which is preliminary data.</text>
</comment>
<evidence type="ECO:0000313" key="2">
    <source>
        <dbReference type="Proteomes" id="UP001066276"/>
    </source>
</evidence>
<reference evidence="1" key="1">
    <citation type="journal article" date="2022" name="bioRxiv">
        <title>Sequencing and chromosome-scale assembly of the giantPleurodeles waltlgenome.</title>
        <authorList>
            <person name="Brown T."/>
            <person name="Elewa A."/>
            <person name="Iarovenko S."/>
            <person name="Subramanian E."/>
            <person name="Araus A.J."/>
            <person name="Petzold A."/>
            <person name="Susuki M."/>
            <person name="Suzuki K.-i.T."/>
            <person name="Hayashi T."/>
            <person name="Toyoda A."/>
            <person name="Oliveira C."/>
            <person name="Osipova E."/>
            <person name="Leigh N.D."/>
            <person name="Simon A."/>
            <person name="Yun M.H."/>
        </authorList>
    </citation>
    <scope>NUCLEOTIDE SEQUENCE</scope>
    <source>
        <strain evidence="1">20211129_DDA</strain>
        <tissue evidence="1">Liver</tissue>
    </source>
</reference>
<organism evidence="1 2">
    <name type="scientific">Pleurodeles waltl</name>
    <name type="common">Iberian ribbed newt</name>
    <dbReference type="NCBI Taxonomy" id="8319"/>
    <lineage>
        <taxon>Eukaryota</taxon>
        <taxon>Metazoa</taxon>
        <taxon>Chordata</taxon>
        <taxon>Craniata</taxon>
        <taxon>Vertebrata</taxon>
        <taxon>Euteleostomi</taxon>
        <taxon>Amphibia</taxon>
        <taxon>Batrachia</taxon>
        <taxon>Caudata</taxon>
        <taxon>Salamandroidea</taxon>
        <taxon>Salamandridae</taxon>
        <taxon>Pleurodelinae</taxon>
        <taxon>Pleurodeles</taxon>
    </lineage>
</organism>
<dbReference type="AlphaFoldDB" id="A0AAV7Q9D0"/>
<protein>
    <submittedName>
        <fullName evidence="1">Uncharacterized protein</fullName>
    </submittedName>
</protein>
<evidence type="ECO:0000313" key="1">
    <source>
        <dbReference type="EMBL" id="KAJ1136016.1"/>
    </source>
</evidence>
<dbReference type="Proteomes" id="UP001066276">
    <property type="component" value="Chromosome 6"/>
</dbReference>
<dbReference type="EMBL" id="JANPWB010000010">
    <property type="protein sequence ID" value="KAJ1136016.1"/>
    <property type="molecule type" value="Genomic_DNA"/>
</dbReference>
<sequence length="79" mass="8476">MMSTSEFGQGCDLSTITLMFSSAGQVKGGRLLNDEYSAFVVTSALEELVEFIQEGVSSNDMDPKCKLGQLQPFSCVAAE</sequence>
<proteinExistence type="predicted"/>
<name>A0AAV7Q9D0_PLEWA</name>
<keyword evidence="2" id="KW-1185">Reference proteome</keyword>
<accession>A0AAV7Q9D0</accession>
<gene>
    <name evidence="1" type="ORF">NDU88_002443</name>
</gene>